<organism evidence="1 2">
    <name type="scientific">Gemmata massiliana</name>
    <dbReference type="NCBI Taxonomy" id="1210884"/>
    <lineage>
        <taxon>Bacteria</taxon>
        <taxon>Pseudomonadati</taxon>
        <taxon>Planctomycetota</taxon>
        <taxon>Planctomycetia</taxon>
        <taxon>Gemmatales</taxon>
        <taxon>Gemmataceae</taxon>
        <taxon>Gemmata</taxon>
    </lineage>
</organism>
<proteinExistence type="predicted"/>
<evidence type="ECO:0008006" key="3">
    <source>
        <dbReference type="Google" id="ProtNLM"/>
    </source>
</evidence>
<dbReference type="RefSeq" id="WP_162667778.1">
    <property type="nucleotide sequence ID" value="NZ_LR593886.1"/>
</dbReference>
<protein>
    <recommendedName>
        <fullName evidence="3">Carboxypeptidase regulatory-like domain-containing protein</fullName>
    </recommendedName>
</protein>
<dbReference type="PROSITE" id="PS51257">
    <property type="entry name" value="PROKAR_LIPOPROTEIN"/>
    <property type="match status" value="1"/>
</dbReference>
<dbReference type="Proteomes" id="UP000464178">
    <property type="component" value="Chromosome"/>
</dbReference>
<name>A0A6P2CX75_9BACT</name>
<dbReference type="EMBL" id="LR593886">
    <property type="protein sequence ID" value="VTR92986.1"/>
    <property type="molecule type" value="Genomic_DNA"/>
</dbReference>
<sequence length="159" mass="16181">MSFGSLRGSAPVVGAALVVAILIGCGSSNGVPVAKARGTITYKGKPVAKAAVSFIPETPGTVPALATTDENGSYTLSTYGNGDGAPVGRCRVAISLTGPSPPLPEHLAKAEAAAETLRMPGKPLIPKKYFSPETSRLTADVVAKTDNVFDFPLDGDLTP</sequence>
<dbReference type="AlphaFoldDB" id="A0A6P2CX75"/>
<dbReference type="KEGG" id="gms:SOIL9_47280"/>
<evidence type="ECO:0000313" key="2">
    <source>
        <dbReference type="Proteomes" id="UP000464178"/>
    </source>
</evidence>
<keyword evidence="2" id="KW-1185">Reference proteome</keyword>
<evidence type="ECO:0000313" key="1">
    <source>
        <dbReference type="EMBL" id="VTR92986.1"/>
    </source>
</evidence>
<accession>A0A6P2CX75</accession>
<gene>
    <name evidence="1" type="ORF">SOIL9_47280</name>
</gene>
<reference evidence="1 2" key="1">
    <citation type="submission" date="2019-05" db="EMBL/GenBank/DDBJ databases">
        <authorList>
            <consortium name="Science for Life Laboratories"/>
        </authorList>
    </citation>
    <scope>NUCLEOTIDE SEQUENCE [LARGE SCALE GENOMIC DNA]</scope>
    <source>
        <strain evidence="1">Soil9</strain>
    </source>
</reference>